<name>A0A7W8ZPB7_9SPHI</name>
<evidence type="ECO:0000313" key="2">
    <source>
        <dbReference type="Proteomes" id="UP000537204"/>
    </source>
</evidence>
<proteinExistence type="predicted"/>
<reference evidence="1 2" key="1">
    <citation type="submission" date="2020-08" db="EMBL/GenBank/DDBJ databases">
        <title>Genomic Encyclopedia of Type Strains, Phase IV (KMG-V): Genome sequencing to study the core and pangenomes of soil and plant-associated prokaryotes.</title>
        <authorList>
            <person name="Whitman W."/>
        </authorList>
    </citation>
    <scope>NUCLEOTIDE SEQUENCE [LARGE SCALE GENOMIC DNA]</scope>
    <source>
        <strain evidence="1 2">S3M1</strain>
    </source>
</reference>
<dbReference type="Proteomes" id="UP000537204">
    <property type="component" value="Unassembled WGS sequence"/>
</dbReference>
<dbReference type="PROSITE" id="PS51257">
    <property type="entry name" value="PROKAR_LIPOPROTEIN"/>
    <property type="match status" value="1"/>
</dbReference>
<accession>A0A7W8ZPB7</accession>
<gene>
    <name evidence="1" type="ORF">HDE68_003638</name>
</gene>
<dbReference type="AlphaFoldDB" id="A0A7W8ZPB7"/>
<evidence type="ECO:0008006" key="3">
    <source>
        <dbReference type="Google" id="ProtNLM"/>
    </source>
</evidence>
<comment type="caution">
    <text evidence="1">The sequence shown here is derived from an EMBL/GenBank/DDBJ whole genome shotgun (WGS) entry which is preliminary data.</text>
</comment>
<organism evidence="1 2">
    <name type="scientific">Pedobacter cryoconitis</name>
    <dbReference type="NCBI Taxonomy" id="188932"/>
    <lineage>
        <taxon>Bacteria</taxon>
        <taxon>Pseudomonadati</taxon>
        <taxon>Bacteroidota</taxon>
        <taxon>Sphingobacteriia</taxon>
        <taxon>Sphingobacteriales</taxon>
        <taxon>Sphingobacteriaceae</taxon>
        <taxon>Pedobacter</taxon>
    </lineage>
</organism>
<dbReference type="RefSeq" id="WP_183883581.1">
    <property type="nucleotide sequence ID" value="NZ_JACHCD010000001.1"/>
</dbReference>
<sequence length="111" mass="12795">MIKLLPIFLICSLFSSCIKVTDGPYSDYRFEVSCDNCLIKIQSGFDFQSYHVRGFQSIPYNHTLPLITVSLWTDNNIDYTTVKFVGSGYNRIVFDDDLYYDDPAVVVDLRL</sequence>
<evidence type="ECO:0000313" key="1">
    <source>
        <dbReference type="EMBL" id="MBB5637713.1"/>
    </source>
</evidence>
<dbReference type="EMBL" id="JACHCE010000006">
    <property type="protein sequence ID" value="MBB5637713.1"/>
    <property type="molecule type" value="Genomic_DNA"/>
</dbReference>
<protein>
    <recommendedName>
        <fullName evidence="3">Lipoprotein</fullName>
    </recommendedName>
</protein>